<protein>
    <submittedName>
        <fullName evidence="9">ABC transporter permease</fullName>
    </submittedName>
</protein>
<keyword evidence="5 6" id="KW-0472">Membrane</keyword>
<evidence type="ECO:0000256" key="4">
    <source>
        <dbReference type="ARBA" id="ARBA00022989"/>
    </source>
</evidence>
<feature type="transmembrane region" description="Helical" evidence="6">
    <location>
        <begin position="423"/>
        <end position="446"/>
    </location>
</feature>
<comment type="subcellular location">
    <subcellularLocation>
        <location evidence="1">Cell membrane</location>
        <topology evidence="1">Multi-pass membrane protein</topology>
    </subcellularLocation>
</comment>
<sequence length="882" mass="98894">MNTSTPQPPRWATRLLHWFCSPHRLEEMDGDLDELFQQRLATVGVREARWRYIRDVLSLLQPSLLTRQATDYSTPATTTMLRNYLMIAFRSLWKNRVYSAISTVGLATGLTVTLLIVLYVAHEYSFDRFHTQGDHIVKVELSHTDGDRSYTIPWMSYRFGEAVKNACPEVADVARIRNEQSSSVPVQSDNQHHFFEADFRFADAGFVRLFSFSFVAGDPKTALTRPATVLLTERMARKYFGNADPIGRTIQYDKKYSFEVVGVVKDPPPNSSIHFDFLAQIDASRAIDKARYTEFGFGSAKEITEQLESVGADGSYHTYFLLHPAASLTNVLAKIPTVLTPKQRLKDTNDHFKLYPLFDVHFTVDQPAAKARATIFAVVALFVLALALINYVNLATARATNRAKEVSVRKVAGAGRSSLMAQFYVESTVQIVLAFVLAMVLFALLLPLFADIMQLQFDVSFLQTRFFVIPAVFFFGCCVLLSGGYPALVLAYFPVVFGLKSRSGSRQSTGRVRAGLTVFQFVVSIALIIGSMLMKQQLDLFLNKDIGVNRDRVLTIPLNREEGLATHFKAIRQDISQLPGVERVTASSLVMYDNYMNGWELIRKDVLRKVSVNTFVVDDQFIATMQLAWAIPPPDGIPHGEQLIINETAARQLGINAKNYRQTLDIGNGMTKELVGVVKDFNYSALHRAIGPMAFFVTHDTTAQNYLYVKLARNAPAAQTLAGLNQVYDRYKKERPFDYAYLDNTYRKLYQYEISTGRIILAFTLFAILISCLGLFGLATFTAEQRTKEIGVRKVLGASVASIVALLGGDFLRLVLVAILIASPLAWWAMHHWLADFAYKITIEWWVFALAGVLAVGIALLTVSFQSIRAALMNPVKSLRSE</sequence>
<evidence type="ECO:0000259" key="7">
    <source>
        <dbReference type="Pfam" id="PF02687"/>
    </source>
</evidence>
<feature type="domain" description="MacB-like periplasmic core" evidence="8">
    <location>
        <begin position="99"/>
        <end position="335"/>
    </location>
</feature>
<dbReference type="PANTHER" id="PTHR30572:SF18">
    <property type="entry name" value="ABC-TYPE MACROLIDE FAMILY EXPORT SYSTEM PERMEASE COMPONENT 2"/>
    <property type="match status" value="1"/>
</dbReference>
<feature type="transmembrane region" description="Helical" evidence="6">
    <location>
        <begin position="466"/>
        <end position="493"/>
    </location>
</feature>
<evidence type="ECO:0000256" key="6">
    <source>
        <dbReference type="SAM" id="Phobius"/>
    </source>
</evidence>
<feature type="transmembrane region" description="Helical" evidence="6">
    <location>
        <begin position="845"/>
        <end position="865"/>
    </location>
</feature>
<reference evidence="9 10" key="1">
    <citation type="submission" date="2021-03" db="EMBL/GenBank/DDBJ databases">
        <title>Fibrella sp. HMF5036 genome sequencing and assembly.</title>
        <authorList>
            <person name="Kang H."/>
            <person name="Kim H."/>
            <person name="Bae S."/>
            <person name="Joh K."/>
        </authorList>
    </citation>
    <scope>NUCLEOTIDE SEQUENCE [LARGE SCALE GENOMIC DNA]</scope>
    <source>
        <strain evidence="9 10">HMF5036</strain>
    </source>
</reference>
<keyword evidence="10" id="KW-1185">Reference proteome</keyword>
<accession>A0A939G2T9</accession>
<dbReference type="Proteomes" id="UP000664795">
    <property type="component" value="Unassembled WGS sequence"/>
</dbReference>
<dbReference type="InterPro" id="IPR047699">
    <property type="entry name" value="Permease_put_prefix"/>
</dbReference>
<name>A0A939G2T9_9BACT</name>
<dbReference type="InterPro" id="IPR003838">
    <property type="entry name" value="ABC3_permease_C"/>
</dbReference>
<evidence type="ECO:0000313" key="10">
    <source>
        <dbReference type="Proteomes" id="UP000664795"/>
    </source>
</evidence>
<feature type="transmembrane region" description="Helical" evidence="6">
    <location>
        <begin position="759"/>
        <end position="783"/>
    </location>
</feature>
<dbReference type="GO" id="GO:0022857">
    <property type="term" value="F:transmembrane transporter activity"/>
    <property type="evidence" value="ECO:0007669"/>
    <property type="project" value="TreeGrafter"/>
</dbReference>
<evidence type="ECO:0000256" key="5">
    <source>
        <dbReference type="ARBA" id="ARBA00023136"/>
    </source>
</evidence>
<evidence type="ECO:0000313" key="9">
    <source>
        <dbReference type="EMBL" id="MBO0930856.1"/>
    </source>
</evidence>
<gene>
    <name evidence="9" type="ORF">J2I48_07635</name>
</gene>
<feature type="domain" description="ABC3 transporter permease C-terminal" evidence="7">
    <location>
        <begin position="762"/>
        <end position="875"/>
    </location>
</feature>
<evidence type="ECO:0000256" key="3">
    <source>
        <dbReference type="ARBA" id="ARBA00022692"/>
    </source>
</evidence>
<dbReference type="Pfam" id="PF02687">
    <property type="entry name" value="FtsX"/>
    <property type="match status" value="2"/>
</dbReference>
<evidence type="ECO:0000256" key="2">
    <source>
        <dbReference type="ARBA" id="ARBA00022475"/>
    </source>
</evidence>
<evidence type="ECO:0000259" key="8">
    <source>
        <dbReference type="Pfam" id="PF12704"/>
    </source>
</evidence>
<dbReference type="PANTHER" id="PTHR30572">
    <property type="entry name" value="MEMBRANE COMPONENT OF TRANSPORTER-RELATED"/>
    <property type="match status" value="1"/>
</dbReference>
<comment type="caution">
    <text evidence="9">The sequence shown here is derived from an EMBL/GenBank/DDBJ whole genome shotgun (WGS) entry which is preliminary data.</text>
</comment>
<proteinExistence type="predicted"/>
<dbReference type="AlphaFoldDB" id="A0A939G2T9"/>
<dbReference type="NCBIfam" id="NF038404">
    <property type="entry name" value="perm_prefix_2"/>
    <property type="match status" value="1"/>
</dbReference>
<evidence type="ECO:0000256" key="1">
    <source>
        <dbReference type="ARBA" id="ARBA00004651"/>
    </source>
</evidence>
<feature type="transmembrane region" description="Helical" evidence="6">
    <location>
        <begin position="373"/>
        <end position="394"/>
    </location>
</feature>
<dbReference type="InterPro" id="IPR025857">
    <property type="entry name" value="MacB_PCD"/>
</dbReference>
<keyword evidence="3 6" id="KW-0812">Transmembrane</keyword>
<dbReference type="EMBL" id="JAFMYU010000004">
    <property type="protein sequence ID" value="MBO0930856.1"/>
    <property type="molecule type" value="Genomic_DNA"/>
</dbReference>
<dbReference type="Pfam" id="PF12704">
    <property type="entry name" value="MacB_PCD"/>
    <property type="match status" value="1"/>
</dbReference>
<keyword evidence="4 6" id="KW-1133">Transmembrane helix</keyword>
<keyword evidence="2" id="KW-1003">Cell membrane</keyword>
<feature type="transmembrane region" description="Helical" evidence="6">
    <location>
        <begin position="97"/>
        <end position="121"/>
    </location>
</feature>
<dbReference type="RefSeq" id="WP_207334803.1">
    <property type="nucleotide sequence ID" value="NZ_JAFMYU010000004.1"/>
</dbReference>
<feature type="transmembrane region" description="Helical" evidence="6">
    <location>
        <begin position="795"/>
        <end position="825"/>
    </location>
</feature>
<organism evidence="9 10">
    <name type="scientific">Fibrella aquatilis</name>
    <dbReference type="NCBI Taxonomy" id="2817059"/>
    <lineage>
        <taxon>Bacteria</taxon>
        <taxon>Pseudomonadati</taxon>
        <taxon>Bacteroidota</taxon>
        <taxon>Cytophagia</taxon>
        <taxon>Cytophagales</taxon>
        <taxon>Spirosomataceae</taxon>
        <taxon>Fibrella</taxon>
    </lineage>
</organism>
<feature type="transmembrane region" description="Helical" evidence="6">
    <location>
        <begin position="514"/>
        <end position="534"/>
    </location>
</feature>
<feature type="domain" description="ABC3 transporter permease C-terminal" evidence="7">
    <location>
        <begin position="378"/>
        <end position="490"/>
    </location>
</feature>
<dbReference type="GO" id="GO:0005886">
    <property type="term" value="C:plasma membrane"/>
    <property type="evidence" value="ECO:0007669"/>
    <property type="project" value="UniProtKB-SubCell"/>
</dbReference>
<dbReference type="InterPro" id="IPR050250">
    <property type="entry name" value="Macrolide_Exporter_MacB"/>
</dbReference>